<evidence type="ECO:0000313" key="7">
    <source>
        <dbReference type="EMBL" id="BAF35163.1"/>
    </source>
</evidence>
<dbReference type="SUPFAM" id="SSF110324">
    <property type="entry name" value="Ribosomal L27 protein-like"/>
    <property type="match status" value="1"/>
</dbReference>
<dbReference type="EMBL" id="AP009180">
    <property type="protein sequence ID" value="BAF35163.1"/>
    <property type="molecule type" value="Genomic_DNA"/>
</dbReference>
<dbReference type="Pfam" id="PF01016">
    <property type="entry name" value="Ribosomal_L27"/>
    <property type="match status" value="1"/>
</dbReference>
<evidence type="ECO:0000256" key="3">
    <source>
        <dbReference type="ARBA" id="ARBA00023274"/>
    </source>
</evidence>
<organism evidence="7 8">
    <name type="scientific">Carsonella ruddii (strain PV)</name>
    <dbReference type="NCBI Taxonomy" id="387662"/>
    <lineage>
        <taxon>Bacteria</taxon>
        <taxon>Pseudomonadati</taxon>
        <taxon>Pseudomonadota</taxon>
        <taxon>Gammaproteobacteria</taxon>
        <taxon>Oceanospirillales</taxon>
        <taxon>Halomonadaceae</taxon>
        <taxon>Zymobacter group</taxon>
        <taxon>Candidatus Carsonella</taxon>
    </lineage>
</organism>
<comment type="similarity">
    <text evidence="1">Belongs to the bacterial ribosomal protein bL27 family.</text>
</comment>
<evidence type="ECO:0000256" key="1">
    <source>
        <dbReference type="ARBA" id="ARBA00010797"/>
    </source>
</evidence>
<evidence type="ECO:0000256" key="5">
    <source>
        <dbReference type="ARBA" id="ARBA00035477"/>
    </source>
</evidence>
<sequence length="84" mass="9473">MAQKKAGGSTKNGRDSSSKRLGIKIFHNNFVKKGSIIIKQNGTKYLVGNNVFISKNYTIQSKINGLIFFKKKKKKTYVSVKNVY</sequence>
<keyword evidence="2 7" id="KW-0689">Ribosomal protein</keyword>
<dbReference type="HOGENOM" id="CLU_095424_4_1_6"/>
<gene>
    <name evidence="7" type="ordered locus">CRP_132</name>
</gene>
<evidence type="ECO:0000256" key="4">
    <source>
        <dbReference type="ARBA" id="ARBA00035175"/>
    </source>
</evidence>
<evidence type="ECO:0000256" key="2">
    <source>
        <dbReference type="ARBA" id="ARBA00022980"/>
    </source>
</evidence>
<dbReference type="PRINTS" id="PR00063">
    <property type="entry name" value="RIBOSOMALL27"/>
</dbReference>
<dbReference type="RefSeq" id="WP_011672355.1">
    <property type="nucleotide sequence ID" value="NC_008512.1"/>
</dbReference>
<dbReference type="STRING" id="387662.CRP_132"/>
<dbReference type="Gene3D" id="2.40.50.100">
    <property type="match status" value="1"/>
</dbReference>
<accession>Q05FK8</accession>
<reference evidence="7 8" key="1">
    <citation type="journal article" date="2006" name="Science">
        <title>The 160-kilobase genome of the bacterial endosymbiont Carsonella.</title>
        <authorList>
            <person name="Nakabachi A."/>
            <person name="Yamashita A."/>
            <person name="Toh H."/>
            <person name="Ishikawa H."/>
            <person name="Dunbar H."/>
            <person name="Moran N."/>
            <person name="Hattori M."/>
        </authorList>
    </citation>
    <scope>NUCLEOTIDE SEQUENCE [LARGE SCALE GENOMIC DNA]</scope>
    <source>
        <strain evidence="7 8">PV</strain>
    </source>
</reference>
<dbReference type="OrthoDB" id="9803474at2"/>
<feature type="region of interest" description="Disordered" evidence="6">
    <location>
        <begin position="1"/>
        <end position="20"/>
    </location>
</feature>
<dbReference type="PANTHER" id="PTHR15893:SF0">
    <property type="entry name" value="LARGE RIBOSOMAL SUBUNIT PROTEIN BL27M"/>
    <property type="match status" value="1"/>
</dbReference>
<protein>
    <recommendedName>
        <fullName evidence="4">Large ribosomal subunit protein bL27</fullName>
    </recommendedName>
    <alternativeName>
        <fullName evidence="5">50S ribosomal protein L27</fullName>
    </alternativeName>
</protein>
<dbReference type="GO" id="GO:0005840">
    <property type="term" value="C:ribosome"/>
    <property type="evidence" value="ECO:0007669"/>
    <property type="project" value="UniProtKB-KW"/>
</dbReference>
<dbReference type="InterPro" id="IPR001684">
    <property type="entry name" value="Ribosomal_bL27"/>
</dbReference>
<dbReference type="GO" id="GO:1990904">
    <property type="term" value="C:ribonucleoprotein complex"/>
    <property type="evidence" value="ECO:0007669"/>
    <property type="project" value="UniProtKB-KW"/>
</dbReference>
<dbReference type="KEGG" id="crp:CRP_132"/>
<dbReference type="GO" id="GO:0006412">
    <property type="term" value="P:translation"/>
    <property type="evidence" value="ECO:0007669"/>
    <property type="project" value="InterPro"/>
</dbReference>
<evidence type="ECO:0000256" key="6">
    <source>
        <dbReference type="SAM" id="MobiDB-lite"/>
    </source>
</evidence>
<dbReference type="PANTHER" id="PTHR15893">
    <property type="entry name" value="RIBOSOMAL PROTEIN L27"/>
    <property type="match status" value="1"/>
</dbReference>
<keyword evidence="3" id="KW-0687">Ribonucleoprotein</keyword>
<proteinExistence type="inferred from homology"/>
<name>Q05FK8_CARRP</name>
<dbReference type="Proteomes" id="UP000000777">
    <property type="component" value="Chromosome"/>
</dbReference>
<dbReference type="AlphaFoldDB" id="Q05FK8"/>
<dbReference type="GO" id="GO:0003735">
    <property type="term" value="F:structural constituent of ribosome"/>
    <property type="evidence" value="ECO:0007669"/>
    <property type="project" value="InterPro"/>
</dbReference>
<evidence type="ECO:0000313" key="8">
    <source>
        <dbReference type="Proteomes" id="UP000000777"/>
    </source>
</evidence>